<feature type="non-terminal residue" evidence="1">
    <location>
        <position position="83"/>
    </location>
</feature>
<proteinExistence type="predicted"/>
<gene>
    <name evidence="1" type="ORF">LCGC14_2191730</name>
</gene>
<protein>
    <submittedName>
        <fullName evidence="1">Uncharacterized protein</fullName>
    </submittedName>
</protein>
<accession>A0A0F9FWS3</accession>
<dbReference type="AlphaFoldDB" id="A0A0F9FWS3"/>
<organism evidence="1">
    <name type="scientific">marine sediment metagenome</name>
    <dbReference type="NCBI Taxonomy" id="412755"/>
    <lineage>
        <taxon>unclassified sequences</taxon>
        <taxon>metagenomes</taxon>
        <taxon>ecological metagenomes</taxon>
    </lineage>
</organism>
<comment type="caution">
    <text evidence="1">The sequence shown here is derived from an EMBL/GenBank/DDBJ whole genome shotgun (WGS) entry which is preliminary data.</text>
</comment>
<evidence type="ECO:0000313" key="1">
    <source>
        <dbReference type="EMBL" id="KKL61790.1"/>
    </source>
</evidence>
<reference evidence="1" key="1">
    <citation type="journal article" date="2015" name="Nature">
        <title>Complex archaea that bridge the gap between prokaryotes and eukaryotes.</title>
        <authorList>
            <person name="Spang A."/>
            <person name="Saw J.H."/>
            <person name="Jorgensen S.L."/>
            <person name="Zaremba-Niedzwiedzka K."/>
            <person name="Martijn J."/>
            <person name="Lind A.E."/>
            <person name="van Eijk R."/>
            <person name="Schleper C."/>
            <person name="Guy L."/>
            <person name="Ettema T.J."/>
        </authorList>
    </citation>
    <scope>NUCLEOTIDE SEQUENCE</scope>
</reference>
<dbReference type="EMBL" id="LAZR01028706">
    <property type="protein sequence ID" value="KKL61790.1"/>
    <property type="molecule type" value="Genomic_DNA"/>
</dbReference>
<name>A0A0F9FWS3_9ZZZZ</name>
<sequence>MKHLFKLKKDGKTVGYLNISKICMLMGSIDGLDWRYITNQNPAGDLQLSNNQWIHFFDTAHPFVTKDKNGKDVFAGDKAKFYS</sequence>